<gene>
    <name evidence="2" type="ORF">MOTC310_27560</name>
</gene>
<protein>
    <submittedName>
        <fullName evidence="2">Uncharacterized protein</fullName>
    </submittedName>
</protein>
<evidence type="ECO:0000313" key="2">
    <source>
        <dbReference type="EMBL" id="MEE7493970.1"/>
    </source>
</evidence>
<comment type="caution">
    <text evidence="2">The sequence shown here is derived from an EMBL/GenBank/DDBJ whole genome shotgun (WGS) entry which is preliminary data.</text>
</comment>
<evidence type="ECO:0000313" key="3">
    <source>
        <dbReference type="Proteomes" id="UP001355206"/>
    </source>
</evidence>
<proteinExistence type="predicted"/>
<organism evidence="2 3">
    <name type="scientific">Methylobacterium oryzae</name>
    <dbReference type="NCBI Taxonomy" id="334852"/>
    <lineage>
        <taxon>Bacteria</taxon>
        <taxon>Pseudomonadati</taxon>
        <taxon>Pseudomonadota</taxon>
        <taxon>Alphaproteobacteria</taxon>
        <taxon>Hyphomicrobiales</taxon>
        <taxon>Methylobacteriaceae</taxon>
        <taxon>Methylobacterium</taxon>
    </lineage>
</organism>
<feature type="compositionally biased region" description="Basic and acidic residues" evidence="1">
    <location>
        <begin position="64"/>
        <end position="87"/>
    </location>
</feature>
<feature type="compositionally biased region" description="Basic and acidic residues" evidence="1">
    <location>
        <begin position="15"/>
        <end position="25"/>
    </location>
</feature>
<feature type="region of interest" description="Disordered" evidence="1">
    <location>
        <begin position="1"/>
        <end position="94"/>
    </location>
</feature>
<dbReference type="EMBL" id="MLCA01000014">
    <property type="protein sequence ID" value="MEE7493970.1"/>
    <property type="molecule type" value="Genomic_DNA"/>
</dbReference>
<keyword evidence="3" id="KW-1185">Reference proteome</keyword>
<sequence>MSAVRAASPPSSLRGHSETPIRRSDAVAGWNAGPRSRAGEGQGEGCDFSGRTGPLTPTLSRTGEGARRASQEPMCERRTPQRWREASARVGRIR</sequence>
<evidence type="ECO:0000256" key="1">
    <source>
        <dbReference type="SAM" id="MobiDB-lite"/>
    </source>
</evidence>
<dbReference type="Proteomes" id="UP001355206">
    <property type="component" value="Unassembled WGS sequence"/>
</dbReference>
<accession>A0ABU7TXR3</accession>
<name>A0ABU7TXR3_9HYPH</name>
<reference evidence="2 3" key="1">
    <citation type="journal article" date="2012" name="Genet. Mol. Biol.">
        <title>Analysis of 16S rRNA and mxaF genes revealing insights into Methylobacterium niche-specific plant association.</title>
        <authorList>
            <person name="Dourado M.N."/>
            <person name="Andreote F.D."/>
            <person name="Dini-Andreote F."/>
            <person name="Conti R."/>
            <person name="Araujo J.M."/>
            <person name="Araujo W.L."/>
        </authorList>
    </citation>
    <scope>NUCLEOTIDE SEQUENCE [LARGE SCALE GENOMIC DNA]</scope>
    <source>
        <strain evidence="2 3">TC3-10</strain>
    </source>
</reference>